<evidence type="ECO:0000256" key="1">
    <source>
        <dbReference type="SAM" id="MobiDB-lite"/>
    </source>
</evidence>
<keyword evidence="3" id="KW-1185">Reference proteome</keyword>
<dbReference type="Proteomes" id="UP001209878">
    <property type="component" value="Unassembled WGS sequence"/>
</dbReference>
<gene>
    <name evidence="2" type="ORF">NP493_1808g00032</name>
</gene>
<evidence type="ECO:0000313" key="3">
    <source>
        <dbReference type="Proteomes" id="UP001209878"/>
    </source>
</evidence>
<feature type="region of interest" description="Disordered" evidence="1">
    <location>
        <begin position="35"/>
        <end position="60"/>
    </location>
</feature>
<dbReference type="AlphaFoldDB" id="A0AAD9N8S6"/>
<evidence type="ECO:0000313" key="2">
    <source>
        <dbReference type="EMBL" id="KAK2158319.1"/>
    </source>
</evidence>
<name>A0AAD9N8S6_RIDPI</name>
<accession>A0AAD9N8S6</accession>
<sequence>MLCVLESMSETAYNELEDFDADVFEQLTQLEADWEEKQTASSALSNEGGEERDSKKKNPYTRLTDRLLGHLRQLPVIAQPGRCKTEELL</sequence>
<comment type="caution">
    <text evidence="2">The sequence shown here is derived from an EMBL/GenBank/DDBJ whole genome shotgun (WGS) entry which is preliminary data.</text>
</comment>
<reference evidence="2" key="1">
    <citation type="journal article" date="2023" name="Mol. Biol. Evol.">
        <title>Third-Generation Sequencing Reveals the Adaptive Role of the Epigenome in Three Deep-Sea Polychaetes.</title>
        <authorList>
            <person name="Perez M."/>
            <person name="Aroh O."/>
            <person name="Sun Y."/>
            <person name="Lan Y."/>
            <person name="Juniper S.K."/>
            <person name="Young C.R."/>
            <person name="Angers B."/>
            <person name="Qian P.Y."/>
        </authorList>
    </citation>
    <scope>NUCLEOTIDE SEQUENCE</scope>
    <source>
        <strain evidence="2">R07B-5</strain>
    </source>
</reference>
<proteinExistence type="predicted"/>
<dbReference type="EMBL" id="JAODUO010001807">
    <property type="protein sequence ID" value="KAK2158319.1"/>
    <property type="molecule type" value="Genomic_DNA"/>
</dbReference>
<organism evidence="2 3">
    <name type="scientific">Ridgeia piscesae</name>
    <name type="common">Tubeworm</name>
    <dbReference type="NCBI Taxonomy" id="27915"/>
    <lineage>
        <taxon>Eukaryota</taxon>
        <taxon>Metazoa</taxon>
        <taxon>Spiralia</taxon>
        <taxon>Lophotrochozoa</taxon>
        <taxon>Annelida</taxon>
        <taxon>Polychaeta</taxon>
        <taxon>Sedentaria</taxon>
        <taxon>Canalipalpata</taxon>
        <taxon>Sabellida</taxon>
        <taxon>Siboglinidae</taxon>
        <taxon>Ridgeia</taxon>
    </lineage>
</organism>
<protein>
    <submittedName>
        <fullName evidence="2">Uncharacterized protein</fullName>
    </submittedName>
</protein>